<dbReference type="Proteomes" id="UP000187013">
    <property type="component" value="Unassembled WGS sequence"/>
</dbReference>
<evidence type="ECO:0000256" key="1">
    <source>
        <dbReference type="ARBA" id="ARBA00019060"/>
    </source>
</evidence>
<dbReference type="PANTHER" id="PTHR14089:SF6">
    <property type="entry name" value="PRE-MRNA-SPLICING FACTOR RBM22"/>
    <property type="match status" value="1"/>
</dbReference>
<sequence>MEVSICSKCLGDGDALTKYASGSQCKICTSVFDVYAVKQRNSLVKTLVCHRCSQQRNICQCCMLDLSWGVPTELRDRLLSLIHDDPSLRTQEARNDMMRRFLSLKDVKLGGAQITSQTNSLEELKPLLQINKSLQRDLYASNHYLICNLDKSVPDWKIVSAVDETVGMEGSIESINVNHEARVACMTLKDGLSTKFVEKIEKCKSKGKMTVRGKLTIDRFNTMVTSLQEPIKLDGFSDKLGTFLQKNVLLAESRDDRETPARRTQNKPGKPNKVTKKSKRARDLEL</sequence>
<accession>A0A1Q3ABY4</accession>
<gene>
    <name evidence="6" type="ORF">ZYGR_0AI05700</name>
</gene>
<name>A0A1Q3ABY4_ZYGRO</name>
<dbReference type="EMBL" id="BDGX01000035">
    <property type="protein sequence ID" value="GAV53286.1"/>
    <property type="molecule type" value="Genomic_DNA"/>
</dbReference>
<dbReference type="GO" id="GO:0071007">
    <property type="term" value="C:U2-type catalytic step 2 spliceosome"/>
    <property type="evidence" value="ECO:0007669"/>
    <property type="project" value="TreeGrafter"/>
</dbReference>
<evidence type="ECO:0000256" key="3">
    <source>
        <dbReference type="ARBA" id="ARBA00025609"/>
    </source>
</evidence>
<dbReference type="OrthoDB" id="10259600at2759"/>
<dbReference type="GO" id="GO:0000974">
    <property type="term" value="C:Prp19 complex"/>
    <property type="evidence" value="ECO:0007669"/>
    <property type="project" value="TreeGrafter"/>
</dbReference>
<feature type="region of interest" description="Disordered" evidence="4">
    <location>
        <begin position="253"/>
        <end position="286"/>
    </location>
</feature>
<keyword evidence="2" id="KW-0694">RNA-binding</keyword>
<evidence type="ECO:0000313" key="6">
    <source>
        <dbReference type="EMBL" id="GAV53286.1"/>
    </source>
</evidence>
<proteinExistence type="predicted"/>
<dbReference type="GO" id="GO:0017070">
    <property type="term" value="F:U6 snRNA binding"/>
    <property type="evidence" value="ECO:0007669"/>
    <property type="project" value="TreeGrafter"/>
</dbReference>
<dbReference type="GO" id="GO:0071006">
    <property type="term" value="C:U2-type catalytic step 1 spliceosome"/>
    <property type="evidence" value="ECO:0007669"/>
    <property type="project" value="TreeGrafter"/>
</dbReference>
<comment type="function">
    <text evidence="3">Involved in pre-mRNA splicing. Facilitates the cooperative formation of U2/U6 helix II in association with stem II in the spliceosome. Binds to RNA.</text>
</comment>
<reference evidence="6 7" key="1">
    <citation type="submission" date="2016-08" db="EMBL/GenBank/DDBJ databases">
        <title>Draft genome sequence of allopolyploid Zygosaccharomyces rouxii.</title>
        <authorList>
            <person name="Watanabe J."/>
            <person name="Uehara K."/>
            <person name="Mogi Y."/>
            <person name="Tsukioka Y."/>
        </authorList>
    </citation>
    <scope>NUCLEOTIDE SEQUENCE [LARGE SCALE GENOMIC DNA]</scope>
    <source>
        <strain evidence="6 7">NBRC 110957</strain>
    </source>
</reference>
<evidence type="ECO:0000313" key="7">
    <source>
        <dbReference type="Proteomes" id="UP000187013"/>
    </source>
</evidence>
<feature type="domain" description="STL11/RBM22-like N-terminal" evidence="5">
    <location>
        <begin position="4"/>
        <end position="115"/>
    </location>
</feature>
<dbReference type="InterPro" id="IPR039171">
    <property type="entry name" value="Cwc2/Slt11"/>
</dbReference>
<comment type="caution">
    <text evidence="6">The sequence shown here is derived from an EMBL/GenBank/DDBJ whole genome shotgun (WGS) entry which is preliminary data.</text>
</comment>
<dbReference type="InterPro" id="IPR048995">
    <property type="entry name" value="STL11/RBM22-like_N"/>
</dbReference>
<evidence type="ECO:0000256" key="2">
    <source>
        <dbReference type="ARBA" id="ARBA00022884"/>
    </source>
</evidence>
<dbReference type="Pfam" id="PF21369">
    <property type="entry name" value="STL11_N"/>
    <property type="match status" value="1"/>
</dbReference>
<dbReference type="PANTHER" id="PTHR14089">
    <property type="entry name" value="PRE-MRNA-SPLICING FACTOR RBM22"/>
    <property type="match status" value="1"/>
</dbReference>
<protein>
    <recommendedName>
        <fullName evidence="1">Pre-mRNA-splicing factor SLT11</fullName>
    </recommendedName>
</protein>
<organism evidence="6 7">
    <name type="scientific">Zygosaccharomyces rouxii</name>
    <dbReference type="NCBI Taxonomy" id="4956"/>
    <lineage>
        <taxon>Eukaryota</taxon>
        <taxon>Fungi</taxon>
        <taxon>Dikarya</taxon>
        <taxon>Ascomycota</taxon>
        <taxon>Saccharomycotina</taxon>
        <taxon>Saccharomycetes</taxon>
        <taxon>Saccharomycetales</taxon>
        <taxon>Saccharomycetaceae</taxon>
        <taxon>Zygosaccharomyces</taxon>
    </lineage>
</organism>
<dbReference type="GO" id="GO:0036002">
    <property type="term" value="F:pre-mRNA binding"/>
    <property type="evidence" value="ECO:0007669"/>
    <property type="project" value="TreeGrafter"/>
</dbReference>
<evidence type="ECO:0000256" key="4">
    <source>
        <dbReference type="SAM" id="MobiDB-lite"/>
    </source>
</evidence>
<dbReference type="AlphaFoldDB" id="A0A1Q3ABY4"/>
<evidence type="ECO:0000259" key="5">
    <source>
        <dbReference type="Pfam" id="PF21369"/>
    </source>
</evidence>